<dbReference type="PANTHER" id="PTHR30537:SF72">
    <property type="entry name" value="LYSR FAMILY TRANSCRIPTIONAL REGULATOR"/>
    <property type="match status" value="1"/>
</dbReference>
<dbReference type="RefSeq" id="WP_128921328.1">
    <property type="nucleotide sequence ID" value="NZ_LBJC01000028.1"/>
</dbReference>
<evidence type="ECO:0000313" key="7">
    <source>
        <dbReference type="EMBL" id="RXH24133.1"/>
    </source>
</evidence>
<dbReference type="PANTHER" id="PTHR30537">
    <property type="entry name" value="HTH-TYPE TRANSCRIPTIONAL REGULATOR"/>
    <property type="match status" value="1"/>
</dbReference>
<evidence type="ECO:0000256" key="4">
    <source>
        <dbReference type="ARBA" id="ARBA00023125"/>
    </source>
</evidence>
<reference evidence="7 8" key="1">
    <citation type="submission" date="2015-04" db="EMBL/GenBank/DDBJ databases">
        <title>Comparative genomics of rhizobia nodulating Arachis hypogaea in China.</title>
        <authorList>
            <person name="Li Y."/>
        </authorList>
    </citation>
    <scope>NUCLEOTIDE SEQUENCE [LARGE SCALE GENOMIC DNA]</scope>
    <source>
        <strain evidence="7 8">CCBAU 51757</strain>
    </source>
</reference>
<dbReference type="Pfam" id="PF03466">
    <property type="entry name" value="LysR_substrate"/>
    <property type="match status" value="1"/>
</dbReference>
<comment type="caution">
    <text evidence="7">The sequence shown here is derived from an EMBL/GenBank/DDBJ whole genome shotgun (WGS) entry which is preliminary data.</text>
</comment>
<sequence length="295" mass="30932">MTDRLLALTLFVRVAHTGSFSRAGKDLGLSQPSASRLIASLEREVGASLFARSTRAVVLTEAGADYLAKVEPALAILEEATQAIHGKGVLRGVLRIGLTPSMAIREVIPRLPAFISKHPALRIDLAMDDGRQDLIRSAIDVAIRSGKLEDSSATVRRVGSNPLLIAASPAYLKRAGYPKTPNDLSGHPVLIGVPGSNGVCFFEKNGRTVSTKVEAPLSGNINEAAVAGGVAGIGIVACSLWGCRAELKSGALVQILTDWNMGAADVNAIFPAGRGAKLAARAFVEHFAKNLKTNP</sequence>
<protein>
    <submittedName>
        <fullName evidence="7">LysR family transcriptional regulator</fullName>
    </submittedName>
</protein>
<dbReference type="SUPFAM" id="SSF53850">
    <property type="entry name" value="Periplasmic binding protein-like II"/>
    <property type="match status" value="1"/>
</dbReference>
<dbReference type="AlphaFoldDB" id="A0A4Q0RWG6"/>
<comment type="function">
    <text evidence="1">NodD regulates the expression of the nodABCFE genes which encode other nodulation proteins. NodD is also a negative regulator of its own expression. Binds flavonoids as inducers.</text>
</comment>
<dbReference type="InterPro" id="IPR036388">
    <property type="entry name" value="WH-like_DNA-bd_sf"/>
</dbReference>
<organism evidence="7 8">
    <name type="scientific">Bradyrhizobium nanningense</name>
    <dbReference type="NCBI Taxonomy" id="1325118"/>
    <lineage>
        <taxon>Bacteria</taxon>
        <taxon>Pseudomonadati</taxon>
        <taxon>Pseudomonadota</taxon>
        <taxon>Alphaproteobacteria</taxon>
        <taxon>Hyphomicrobiales</taxon>
        <taxon>Nitrobacteraceae</taxon>
        <taxon>Bradyrhizobium</taxon>
    </lineage>
</organism>
<dbReference type="PROSITE" id="PS50931">
    <property type="entry name" value="HTH_LYSR"/>
    <property type="match status" value="1"/>
</dbReference>
<evidence type="ECO:0000256" key="1">
    <source>
        <dbReference type="ARBA" id="ARBA00003502"/>
    </source>
</evidence>
<dbReference type="Pfam" id="PF00126">
    <property type="entry name" value="HTH_1"/>
    <property type="match status" value="1"/>
</dbReference>
<dbReference type="GO" id="GO:0003700">
    <property type="term" value="F:DNA-binding transcription factor activity"/>
    <property type="evidence" value="ECO:0007669"/>
    <property type="project" value="InterPro"/>
</dbReference>
<dbReference type="SUPFAM" id="SSF46785">
    <property type="entry name" value="Winged helix' DNA-binding domain"/>
    <property type="match status" value="1"/>
</dbReference>
<feature type="domain" description="HTH lysR-type" evidence="6">
    <location>
        <begin position="1"/>
        <end position="60"/>
    </location>
</feature>
<dbReference type="EMBL" id="LBJQ01000089">
    <property type="protein sequence ID" value="RXH24133.1"/>
    <property type="molecule type" value="Genomic_DNA"/>
</dbReference>
<dbReference type="InterPro" id="IPR058163">
    <property type="entry name" value="LysR-type_TF_proteobact-type"/>
</dbReference>
<comment type="similarity">
    <text evidence="2">Belongs to the LysR transcriptional regulatory family.</text>
</comment>
<evidence type="ECO:0000259" key="6">
    <source>
        <dbReference type="PROSITE" id="PS50931"/>
    </source>
</evidence>
<name>A0A4Q0RWG6_9BRAD</name>
<keyword evidence="3" id="KW-0805">Transcription regulation</keyword>
<dbReference type="InterPro" id="IPR036390">
    <property type="entry name" value="WH_DNA-bd_sf"/>
</dbReference>
<dbReference type="Gene3D" id="3.40.190.290">
    <property type="match status" value="1"/>
</dbReference>
<evidence type="ECO:0000256" key="2">
    <source>
        <dbReference type="ARBA" id="ARBA00009437"/>
    </source>
</evidence>
<keyword evidence="4" id="KW-0238">DNA-binding</keyword>
<gene>
    <name evidence="7" type="ORF">XH99_29040</name>
</gene>
<evidence type="ECO:0000256" key="5">
    <source>
        <dbReference type="ARBA" id="ARBA00023163"/>
    </source>
</evidence>
<dbReference type="InterPro" id="IPR005119">
    <property type="entry name" value="LysR_subst-bd"/>
</dbReference>
<proteinExistence type="inferred from homology"/>
<dbReference type="Proteomes" id="UP000289546">
    <property type="component" value="Unassembled WGS sequence"/>
</dbReference>
<dbReference type="OrthoDB" id="9786526at2"/>
<dbReference type="GO" id="GO:0006351">
    <property type="term" value="P:DNA-templated transcription"/>
    <property type="evidence" value="ECO:0007669"/>
    <property type="project" value="TreeGrafter"/>
</dbReference>
<accession>A0A4Q0RWG6</accession>
<dbReference type="Gene3D" id="1.10.10.10">
    <property type="entry name" value="Winged helix-like DNA-binding domain superfamily/Winged helix DNA-binding domain"/>
    <property type="match status" value="1"/>
</dbReference>
<keyword evidence="8" id="KW-1185">Reference proteome</keyword>
<evidence type="ECO:0000313" key="8">
    <source>
        <dbReference type="Proteomes" id="UP000289546"/>
    </source>
</evidence>
<dbReference type="GO" id="GO:0043565">
    <property type="term" value="F:sequence-specific DNA binding"/>
    <property type="evidence" value="ECO:0007669"/>
    <property type="project" value="TreeGrafter"/>
</dbReference>
<dbReference type="CDD" id="cd08422">
    <property type="entry name" value="PBP2_CrgA_like"/>
    <property type="match status" value="1"/>
</dbReference>
<dbReference type="FunFam" id="1.10.10.10:FF:000001">
    <property type="entry name" value="LysR family transcriptional regulator"/>
    <property type="match status" value="1"/>
</dbReference>
<evidence type="ECO:0000256" key="3">
    <source>
        <dbReference type="ARBA" id="ARBA00023015"/>
    </source>
</evidence>
<keyword evidence="5" id="KW-0804">Transcription</keyword>
<dbReference type="PRINTS" id="PR00039">
    <property type="entry name" value="HTHLYSR"/>
</dbReference>
<dbReference type="InterPro" id="IPR000847">
    <property type="entry name" value="LysR_HTH_N"/>
</dbReference>